<organism evidence="1 2">
    <name type="scientific">Rhizopus stolonifer</name>
    <name type="common">Rhizopus nigricans</name>
    <dbReference type="NCBI Taxonomy" id="4846"/>
    <lineage>
        <taxon>Eukaryota</taxon>
        <taxon>Fungi</taxon>
        <taxon>Fungi incertae sedis</taxon>
        <taxon>Mucoromycota</taxon>
        <taxon>Mucoromycotina</taxon>
        <taxon>Mucoromycetes</taxon>
        <taxon>Mucorales</taxon>
        <taxon>Mucorineae</taxon>
        <taxon>Rhizopodaceae</taxon>
        <taxon>Rhizopus</taxon>
    </lineage>
</organism>
<sequence>MPMENDDKTKPPSFNSVHPAFKGSHTFYRPYPVIPQEPFNPSTVNPMFYGYYSQSLPQEKHVRYNVYSELQLTVNSNKNSFYRAC</sequence>
<dbReference type="Proteomes" id="UP000253551">
    <property type="component" value="Unassembled WGS sequence"/>
</dbReference>
<evidence type="ECO:0000313" key="2">
    <source>
        <dbReference type="Proteomes" id="UP000253551"/>
    </source>
</evidence>
<accession>A0A367KPD6</accession>
<proteinExistence type="predicted"/>
<dbReference type="AlphaFoldDB" id="A0A367KPD6"/>
<evidence type="ECO:0000313" key="1">
    <source>
        <dbReference type="EMBL" id="RCI04021.1"/>
    </source>
</evidence>
<dbReference type="EMBL" id="PJQM01000814">
    <property type="protein sequence ID" value="RCI04021.1"/>
    <property type="molecule type" value="Genomic_DNA"/>
</dbReference>
<reference evidence="1 2" key="1">
    <citation type="journal article" date="2018" name="G3 (Bethesda)">
        <title>Phylogenetic and Phylogenomic Definition of Rhizopus Species.</title>
        <authorList>
            <person name="Gryganskyi A.P."/>
            <person name="Golan J."/>
            <person name="Dolatabadi S."/>
            <person name="Mondo S."/>
            <person name="Robb S."/>
            <person name="Idnurm A."/>
            <person name="Muszewska A."/>
            <person name="Steczkiewicz K."/>
            <person name="Masonjones S."/>
            <person name="Liao H.L."/>
            <person name="Gajdeczka M.T."/>
            <person name="Anike F."/>
            <person name="Vuek A."/>
            <person name="Anishchenko I.M."/>
            <person name="Voigt K."/>
            <person name="de Hoog G.S."/>
            <person name="Smith M.E."/>
            <person name="Heitman J."/>
            <person name="Vilgalys R."/>
            <person name="Stajich J.E."/>
        </authorList>
    </citation>
    <scope>NUCLEOTIDE SEQUENCE [LARGE SCALE GENOMIC DNA]</scope>
    <source>
        <strain evidence="1 2">LSU 92-RS-03</strain>
    </source>
</reference>
<protein>
    <submittedName>
        <fullName evidence="1">Uncharacterized protein</fullName>
    </submittedName>
</protein>
<keyword evidence="2" id="KW-1185">Reference proteome</keyword>
<name>A0A367KPD6_RHIST</name>
<gene>
    <name evidence="1" type="ORF">CU098_011541</name>
</gene>
<comment type="caution">
    <text evidence="1">The sequence shown here is derived from an EMBL/GenBank/DDBJ whole genome shotgun (WGS) entry which is preliminary data.</text>
</comment>